<name>A0A8H4VXU5_9AGAR</name>
<comment type="caution">
    <text evidence="2">The sequence shown here is derived from an EMBL/GenBank/DDBJ whole genome shotgun (WGS) entry which is preliminary data.</text>
</comment>
<accession>A0A8H4VXU5</accession>
<protein>
    <recommendedName>
        <fullName evidence="4">F-box domain-containing protein</fullName>
    </recommendedName>
</protein>
<dbReference type="EMBL" id="JAACJL010000001">
    <property type="protein sequence ID" value="KAF4623879.1"/>
    <property type="molecule type" value="Genomic_DNA"/>
</dbReference>
<sequence>MAPRTRSGRRFNSSLAPSDDSSVGNSAVLHLPDEIYLEISSHIPATPLPTDSSSDANFLKDCAARHATLAALTQTCRTLRRIFLRYLWERMEVLEGMPTENGYLPILDISAARASMNSNARIRYKVGSKRYATELIRQLEIVTVREPQLAQFVRIVNVVITDYSERSVLSEFARALSRFPNLHTLQIGAYPRERYRRNLRQIWSRF</sequence>
<feature type="region of interest" description="Disordered" evidence="1">
    <location>
        <begin position="1"/>
        <end position="25"/>
    </location>
</feature>
<dbReference type="AlphaFoldDB" id="A0A8H4VXU5"/>
<evidence type="ECO:0000313" key="2">
    <source>
        <dbReference type="EMBL" id="KAF4623879.1"/>
    </source>
</evidence>
<organism evidence="2 3">
    <name type="scientific">Agrocybe pediades</name>
    <dbReference type="NCBI Taxonomy" id="84607"/>
    <lineage>
        <taxon>Eukaryota</taxon>
        <taxon>Fungi</taxon>
        <taxon>Dikarya</taxon>
        <taxon>Basidiomycota</taxon>
        <taxon>Agaricomycotina</taxon>
        <taxon>Agaricomycetes</taxon>
        <taxon>Agaricomycetidae</taxon>
        <taxon>Agaricales</taxon>
        <taxon>Agaricineae</taxon>
        <taxon>Strophariaceae</taxon>
        <taxon>Agrocybe</taxon>
    </lineage>
</organism>
<reference evidence="2 3" key="1">
    <citation type="submission" date="2019-12" db="EMBL/GenBank/DDBJ databases">
        <authorList>
            <person name="Floudas D."/>
            <person name="Bentzer J."/>
            <person name="Ahren D."/>
            <person name="Johansson T."/>
            <person name="Persson P."/>
            <person name="Tunlid A."/>
        </authorList>
    </citation>
    <scope>NUCLEOTIDE SEQUENCE [LARGE SCALE GENOMIC DNA]</scope>
    <source>
        <strain evidence="2 3">CBS 102.39</strain>
    </source>
</reference>
<feature type="compositionally biased region" description="Polar residues" evidence="1">
    <location>
        <begin position="10"/>
        <end position="25"/>
    </location>
</feature>
<proteinExistence type="predicted"/>
<gene>
    <name evidence="2" type="ORF">D9613_001450</name>
</gene>
<keyword evidence="3" id="KW-1185">Reference proteome</keyword>
<dbReference type="Proteomes" id="UP000521872">
    <property type="component" value="Unassembled WGS sequence"/>
</dbReference>
<evidence type="ECO:0008006" key="4">
    <source>
        <dbReference type="Google" id="ProtNLM"/>
    </source>
</evidence>
<evidence type="ECO:0000256" key="1">
    <source>
        <dbReference type="SAM" id="MobiDB-lite"/>
    </source>
</evidence>
<evidence type="ECO:0000313" key="3">
    <source>
        <dbReference type="Proteomes" id="UP000521872"/>
    </source>
</evidence>